<reference evidence="1 2" key="1">
    <citation type="submission" date="2020-06" db="EMBL/GenBank/DDBJ databases">
        <title>Interaction of electrochemicaly active bacteria, Geobacter bremensis R4 on different carbon anode.</title>
        <authorList>
            <person name="Meng L."/>
            <person name="Yoshida N."/>
        </authorList>
    </citation>
    <scope>NUCLEOTIDE SEQUENCE [LARGE SCALE GENOMIC DNA]</scope>
    <source>
        <strain evidence="1 2">R4</strain>
    </source>
</reference>
<name>A0A6S6M4L5_9BACT</name>
<keyword evidence="2" id="KW-1185">Reference proteome</keyword>
<gene>
    <name evidence="1" type="ORF">GEOBRER4_n1085</name>
</gene>
<sequence length="84" mass="9202">MIVKRGSVVSHAIAKEWGIGKVVEVNEIRATIRFNDGSIRKITSSHFRSLKPADPASYQAPVIEVPAVKPRRRAASPKAKKPSL</sequence>
<organism evidence="1 2">
    <name type="scientific">Citrifermentans bremense</name>
    <dbReference type="NCBI Taxonomy" id="60035"/>
    <lineage>
        <taxon>Bacteria</taxon>
        <taxon>Pseudomonadati</taxon>
        <taxon>Thermodesulfobacteriota</taxon>
        <taxon>Desulfuromonadia</taxon>
        <taxon>Geobacterales</taxon>
        <taxon>Geobacteraceae</taxon>
        <taxon>Citrifermentans</taxon>
    </lineage>
</organism>
<evidence type="ECO:0008006" key="3">
    <source>
        <dbReference type="Google" id="ProtNLM"/>
    </source>
</evidence>
<dbReference type="InterPro" id="IPR021938">
    <property type="entry name" value="DUF3553"/>
</dbReference>
<dbReference type="Pfam" id="PF12073">
    <property type="entry name" value="DUF3553"/>
    <property type="match status" value="1"/>
</dbReference>
<dbReference type="RefSeq" id="WP_185244534.1">
    <property type="nucleotide sequence ID" value="NZ_AP023213.1"/>
</dbReference>
<dbReference type="AlphaFoldDB" id="A0A6S6M4L5"/>
<proteinExistence type="predicted"/>
<evidence type="ECO:0000313" key="2">
    <source>
        <dbReference type="Proteomes" id="UP000515472"/>
    </source>
</evidence>
<dbReference type="KEGG" id="gbn:GEOBRER4_10450"/>
<dbReference type="Proteomes" id="UP000515472">
    <property type="component" value="Chromosome"/>
</dbReference>
<dbReference type="EMBL" id="AP023213">
    <property type="protein sequence ID" value="BCG46295.1"/>
    <property type="molecule type" value="Genomic_DNA"/>
</dbReference>
<accession>A0A6S6M4L5</accession>
<evidence type="ECO:0000313" key="1">
    <source>
        <dbReference type="EMBL" id="BCG46295.1"/>
    </source>
</evidence>
<protein>
    <recommendedName>
        <fullName evidence="3">DUF3553 domain-containing protein</fullName>
    </recommendedName>
</protein>